<evidence type="ECO:0000256" key="8">
    <source>
        <dbReference type="ARBA" id="ARBA00022853"/>
    </source>
</evidence>
<dbReference type="InterPro" id="IPR019787">
    <property type="entry name" value="Znf_PHD-finger"/>
</dbReference>
<dbReference type="GeneID" id="25906812"/>
<feature type="compositionally biased region" description="Polar residues" evidence="16">
    <location>
        <begin position="611"/>
        <end position="626"/>
    </location>
</feature>
<evidence type="ECO:0000313" key="19">
    <source>
        <dbReference type="EMBL" id="KNC81363.1"/>
    </source>
</evidence>
<feature type="active site" description="Proton donor/acceptor" evidence="13">
    <location>
        <position position="1275"/>
    </location>
</feature>
<keyword evidence="7" id="KW-0862">Zinc</keyword>
<dbReference type="Proteomes" id="UP000054560">
    <property type="component" value="Unassembled WGS sequence"/>
</dbReference>
<dbReference type="RefSeq" id="XP_014155265.1">
    <property type="nucleotide sequence ID" value="XM_014299790.1"/>
</dbReference>
<dbReference type="SUPFAM" id="SSF57903">
    <property type="entry name" value="FYVE/PHD zinc finger"/>
    <property type="match status" value="2"/>
</dbReference>
<feature type="region of interest" description="Disordered" evidence="16">
    <location>
        <begin position="462"/>
        <end position="494"/>
    </location>
</feature>
<keyword evidence="20" id="KW-1185">Reference proteome</keyword>
<dbReference type="PROSITE" id="PS51726">
    <property type="entry name" value="MYST_HAT"/>
    <property type="match status" value="1"/>
</dbReference>
<reference evidence="19 20" key="1">
    <citation type="submission" date="2011-02" db="EMBL/GenBank/DDBJ databases">
        <title>The Genome Sequence of Sphaeroforma arctica JP610.</title>
        <authorList>
            <consortium name="The Broad Institute Genome Sequencing Platform"/>
            <person name="Russ C."/>
            <person name="Cuomo C."/>
            <person name="Young S.K."/>
            <person name="Zeng Q."/>
            <person name="Gargeya S."/>
            <person name="Alvarado L."/>
            <person name="Berlin A."/>
            <person name="Chapman S.B."/>
            <person name="Chen Z."/>
            <person name="Freedman E."/>
            <person name="Gellesch M."/>
            <person name="Goldberg J."/>
            <person name="Griggs A."/>
            <person name="Gujja S."/>
            <person name="Heilman E."/>
            <person name="Heiman D."/>
            <person name="Howarth C."/>
            <person name="Mehta T."/>
            <person name="Neiman D."/>
            <person name="Pearson M."/>
            <person name="Roberts A."/>
            <person name="Saif S."/>
            <person name="Shea T."/>
            <person name="Shenoy N."/>
            <person name="Sisk P."/>
            <person name="Stolte C."/>
            <person name="Sykes S."/>
            <person name="White J."/>
            <person name="Yandava C."/>
            <person name="Burger G."/>
            <person name="Gray M.W."/>
            <person name="Holland P.W.H."/>
            <person name="King N."/>
            <person name="Lang F.B.F."/>
            <person name="Roger A.J."/>
            <person name="Ruiz-Trillo I."/>
            <person name="Haas B."/>
            <person name="Nusbaum C."/>
            <person name="Birren B."/>
        </authorList>
    </citation>
    <scope>NUCLEOTIDE SEQUENCE [LARGE SCALE GENOMIC DNA]</scope>
    <source>
        <strain evidence="19 20">JP610</strain>
    </source>
</reference>
<evidence type="ECO:0000256" key="6">
    <source>
        <dbReference type="ARBA" id="ARBA00022771"/>
    </source>
</evidence>
<feature type="compositionally biased region" description="Basic and acidic residues" evidence="16">
    <location>
        <begin position="178"/>
        <end position="190"/>
    </location>
</feature>
<keyword evidence="11" id="KW-0804">Transcription</keyword>
<dbReference type="PROSITE" id="PS50016">
    <property type="entry name" value="ZF_PHD_2"/>
    <property type="match status" value="1"/>
</dbReference>
<evidence type="ECO:0000256" key="14">
    <source>
        <dbReference type="PROSITE-ProRule" id="PRU00146"/>
    </source>
</evidence>
<evidence type="ECO:0000256" key="15">
    <source>
        <dbReference type="RuleBase" id="RU361211"/>
    </source>
</evidence>
<dbReference type="SUPFAM" id="SSF103637">
    <property type="entry name" value="CCHHC domain"/>
    <property type="match status" value="1"/>
</dbReference>
<keyword evidence="9" id="KW-0007">Acetylation</keyword>
<dbReference type="InterPro" id="IPR013083">
    <property type="entry name" value="Znf_RING/FYVE/PHD"/>
</dbReference>
<dbReference type="GO" id="GO:0003712">
    <property type="term" value="F:transcription coregulator activity"/>
    <property type="evidence" value="ECO:0007669"/>
    <property type="project" value="TreeGrafter"/>
</dbReference>
<evidence type="ECO:0000256" key="12">
    <source>
        <dbReference type="ARBA" id="ARBA00023242"/>
    </source>
</evidence>
<evidence type="ECO:0000256" key="2">
    <source>
        <dbReference type="ARBA" id="ARBA00010107"/>
    </source>
</evidence>
<feature type="region of interest" description="Disordered" evidence="16">
    <location>
        <begin position="962"/>
        <end position="1036"/>
    </location>
</feature>
<gene>
    <name evidence="19" type="ORF">SARC_06308</name>
</gene>
<organism evidence="19 20">
    <name type="scientific">Sphaeroforma arctica JP610</name>
    <dbReference type="NCBI Taxonomy" id="667725"/>
    <lineage>
        <taxon>Eukaryota</taxon>
        <taxon>Ichthyosporea</taxon>
        <taxon>Ichthyophonida</taxon>
        <taxon>Sphaeroforma</taxon>
    </lineage>
</organism>
<dbReference type="Gene3D" id="1.10.10.10">
    <property type="entry name" value="Winged helix-like DNA-binding domain superfamily/Winged helix DNA-binding domain"/>
    <property type="match status" value="1"/>
</dbReference>
<feature type="compositionally biased region" description="Polar residues" evidence="16">
    <location>
        <begin position="1001"/>
        <end position="1027"/>
    </location>
</feature>
<comment type="catalytic activity">
    <reaction evidence="15">
        <text>L-lysyl-[protein] + acetyl-CoA = N(6)-acetyl-L-lysyl-[protein] + CoA + H(+)</text>
        <dbReference type="Rhea" id="RHEA:45948"/>
        <dbReference type="Rhea" id="RHEA-COMP:9752"/>
        <dbReference type="Rhea" id="RHEA-COMP:10731"/>
        <dbReference type="ChEBI" id="CHEBI:15378"/>
        <dbReference type="ChEBI" id="CHEBI:29969"/>
        <dbReference type="ChEBI" id="CHEBI:57287"/>
        <dbReference type="ChEBI" id="CHEBI:57288"/>
        <dbReference type="ChEBI" id="CHEBI:61930"/>
        <dbReference type="EC" id="2.3.1.48"/>
    </reaction>
</comment>
<dbReference type="Gene3D" id="3.40.630.30">
    <property type="match status" value="1"/>
</dbReference>
<dbReference type="Pfam" id="PF00628">
    <property type="entry name" value="PHD"/>
    <property type="match status" value="1"/>
</dbReference>
<dbReference type="InterPro" id="IPR050603">
    <property type="entry name" value="MYST_HAT"/>
</dbReference>
<proteinExistence type="inferred from homology"/>
<dbReference type="GO" id="GO:0005634">
    <property type="term" value="C:nucleus"/>
    <property type="evidence" value="ECO:0007669"/>
    <property type="project" value="UniProtKB-SubCell"/>
</dbReference>
<dbReference type="InterPro" id="IPR001965">
    <property type="entry name" value="Znf_PHD"/>
</dbReference>
<keyword evidence="8" id="KW-0156">Chromatin regulator</keyword>
<dbReference type="OrthoDB" id="787137at2759"/>
<evidence type="ECO:0000256" key="9">
    <source>
        <dbReference type="ARBA" id="ARBA00022990"/>
    </source>
</evidence>
<keyword evidence="10" id="KW-0805">Transcription regulation</keyword>
<evidence type="ECO:0000256" key="10">
    <source>
        <dbReference type="ARBA" id="ARBA00023015"/>
    </source>
</evidence>
<dbReference type="GO" id="GO:0003682">
    <property type="term" value="F:chromatin binding"/>
    <property type="evidence" value="ECO:0007669"/>
    <property type="project" value="TreeGrafter"/>
</dbReference>
<dbReference type="Gene3D" id="4.10.320.30">
    <property type="match status" value="1"/>
</dbReference>
<dbReference type="Pfam" id="PF01530">
    <property type="entry name" value="zf-C2HC"/>
    <property type="match status" value="1"/>
</dbReference>
<dbReference type="SUPFAM" id="SSF55729">
    <property type="entry name" value="Acyl-CoA N-acyltransferases (Nat)"/>
    <property type="match status" value="1"/>
</dbReference>
<evidence type="ECO:0000256" key="5">
    <source>
        <dbReference type="ARBA" id="ARBA00022723"/>
    </source>
</evidence>
<dbReference type="InterPro" id="IPR011011">
    <property type="entry name" value="Znf_FYVE_PHD"/>
</dbReference>
<dbReference type="InterPro" id="IPR040706">
    <property type="entry name" value="Zf-MYST"/>
</dbReference>
<keyword evidence="12 15" id="KW-0539">Nucleus</keyword>
<dbReference type="GO" id="GO:0004402">
    <property type="term" value="F:histone acetyltransferase activity"/>
    <property type="evidence" value="ECO:0007669"/>
    <property type="project" value="InterPro"/>
</dbReference>
<feature type="compositionally biased region" description="Basic residues" evidence="16">
    <location>
        <begin position="667"/>
        <end position="676"/>
    </location>
</feature>
<keyword evidence="4" id="KW-0808">Transferase</keyword>
<feature type="compositionally biased region" description="Basic and acidic residues" evidence="16">
    <location>
        <begin position="402"/>
        <end position="411"/>
    </location>
</feature>
<name>A0A0L0FZG8_9EUKA</name>
<evidence type="ECO:0000313" key="20">
    <source>
        <dbReference type="Proteomes" id="UP000054560"/>
    </source>
</evidence>
<evidence type="ECO:0000256" key="4">
    <source>
        <dbReference type="ARBA" id="ARBA00022679"/>
    </source>
</evidence>
<dbReference type="eggNOG" id="KOG2747">
    <property type="taxonomic scope" value="Eukaryota"/>
</dbReference>
<dbReference type="FunFam" id="3.30.60.60:FF:000001">
    <property type="entry name" value="Histone acetyltransferase"/>
    <property type="match status" value="1"/>
</dbReference>
<evidence type="ECO:0000256" key="1">
    <source>
        <dbReference type="ARBA" id="ARBA00004123"/>
    </source>
</evidence>
<dbReference type="EC" id="2.3.1.48" evidence="3 15"/>
<dbReference type="PANTHER" id="PTHR10615">
    <property type="entry name" value="HISTONE ACETYLTRANSFERASE"/>
    <property type="match status" value="1"/>
</dbReference>
<evidence type="ECO:0000259" key="17">
    <source>
        <dbReference type="PROSITE" id="PS50016"/>
    </source>
</evidence>
<dbReference type="PROSITE" id="PS51802">
    <property type="entry name" value="ZF_CCHHC"/>
    <property type="match status" value="1"/>
</dbReference>
<dbReference type="GO" id="GO:0070775">
    <property type="term" value="C:H3 histone acetyltransferase complex"/>
    <property type="evidence" value="ECO:0007669"/>
    <property type="project" value="UniProtKB-ARBA"/>
</dbReference>
<feature type="region of interest" description="Disordered" evidence="16">
    <location>
        <begin position="589"/>
        <end position="691"/>
    </location>
</feature>
<keyword evidence="6 14" id="KW-0863">Zinc-finger</keyword>
<comment type="similarity">
    <text evidence="2 15">Belongs to the MYST (SAS/MOZ) family.</text>
</comment>
<keyword evidence="5" id="KW-0479">Metal-binding</keyword>
<evidence type="ECO:0000256" key="11">
    <source>
        <dbReference type="ARBA" id="ARBA00023163"/>
    </source>
</evidence>
<feature type="region of interest" description="Disordered" evidence="16">
    <location>
        <begin position="397"/>
        <end position="417"/>
    </location>
</feature>
<evidence type="ECO:0000256" key="16">
    <source>
        <dbReference type="SAM" id="MobiDB-lite"/>
    </source>
</evidence>
<dbReference type="EMBL" id="KQ242040">
    <property type="protein sequence ID" value="KNC81363.1"/>
    <property type="molecule type" value="Genomic_DNA"/>
</dbReference>
<feature type="region of interest" description="Disordered" evidence="16">
    <location>
        <begin position="865"/>
        <end position="891"/>
    </location>
</feature>
<dbReference type="InterPro" id="IPR002515">
    <property type="entry name" value="Znf_C2H2C"/>
</dbReference>
<feature type="compositionally biased region" description="Polar residues" evidence="16">
    <location>
        <begin position="244"/>
        <end position="264"/>
    </location>
</feature>
<accession>A0A0L0FZG8</accession>
<dbReference type="STRING" id="667725.A0A0L0FZG8"/>
<dbReference type="GO" id="GO:0008270">
    <property type="term" value="F:zinc ion binding"/>
    <property type="evidence" value="ECO:0007669"/>
    <property type="project" value="UniProtKB-KW"/>
</dbReference>
<dbReference type="InterPro" id="IPR016181">
    <property type="entry name" value="Acyl_CoA_acyltransferase"/>
</dbReference>
<dbReference type="SMART" id="SM00249">
    <property type="entry name" value="PHD"/>
    <property type="match status" value="2"/>
</dbReference>
<evidence type="ECO:0000259" key="18">
    <source>
        <dbReference type="PROSITE" id="PS51726"/>
    </source>
</evidence>
<dbReference type="GO" id="GO:0006357">
    <property type="term" value="P:regulation of transcription by RNA polymerase II"/>
    <property type="evidence" value="ECO:0007669"/>
    <property type="project" value="TreeGrafter"/>
</dbReference>
<dbReference type="FunFam" id="3.40.630.30:FF:000001">
    <property type="entry name" value="Histone acetyltransferase"/>
    <property type="match status" value="1"/>
</dbReference>
<dbReference type="InterPro" id="IPR036388">
    <property type="entry name" value="WH-like_DNA-bd_sf"/>
</dbReference>
<dbReference type="GO" id="GO:0040029">
    <property type="term" value="P:epigenetic regulation of gene expression"/>
    <property type="evidence" value="ECO:0007669"/>
    <property type="project" value="UniProtKB-ARBA"/>
</dbReference>
<feature type="domain" description="PHD-type" evidence="17">
    <location>
        <begin position="760"/>
        <end position="812"/>
    </location>
</feature>
<dbReference type="Gene3D" id="3.30.60.60">
    <property type="entry name" value="N-acetyl transferase-like"/>
    <property type="match status" value="1"/>
</dbReference>
<dbReference type="PANTHER" id="PTHR10615:SF161">
    <property type="entry name" value="HISTONE ACETYLTRANSFERASE KAT7"/>
    <property type="match status" value="1"/>
</dbReference>
<dbReference type="InterPro" id="IPR036060">
    <property type="entry name" value="Znf_C2H2C_sf"/>
</dbReference>
<feature type="compositionally biased region" description="Polar residues" evidence="16">
    <location>
        <begin position="647"/>
        <end position="662"/>
    </location>
</feature>
<evidence type="ECO:0000256" key="3">
    <source>
        <dbReference type="ARBA" id="ARBA00013184"/>
    </source>
</evidence>
<dbReference type="Pfam" id="PF17772">
    <property type="entry name" value="zf-MYST"/>
    <property type="match status" value="1"/>
</dbReference>
<protein>
    <recommendedName>
        <fullName evidence="3 15">Histone acetyltransferase</fullName>
        <ecNumber evidence="3 15">2.3.1.48</ecNumber>
    </recommendedName>
</protein>
<evidence type="ECO:0000256" key="13">
    <source>
        <dbReference type="PIRSR" id="PIRSR602717-51"/>
    </source>
</evidence>
<dbReference type="Gene3D" id="3.30.40.10">
    <property type="entry name" value="Zinc/RING finger domain, C3HC4 (zinc finger)"/>
    <property type="match status" value="1"/>
</dbReference>
<dbReference type="InterPro" id="IPR002717">
    <property type="entry name" value="HAT_MYST-type"/>
</dbReference>
<feature type="compositionally biased region" description="Basic and acidic residues" evidence="16">
    <location>
        <begin position="677"/>
        <end position="688"/>
    </location>
</feature>
<comment type="subcellular location">
    <subcellularLocation>
        <location evidence="1 15">Nucleus</location>
    </subcellularLocation>
</comment>
<sequence length="1395" mass="150483">MVVGASVGKKDTVNKENVEIVNGGDSGTIPTVAAESEPMNPVDVSIESTNNIAKEKGGSPVCSICVTGEESEWDTKIIPVIAVAKCIATTHTIEIDSKPKERVKTRADFIEIKPNRVPVVGVEHSSTTTCANTYSVERPAALVTMGSVADGASPDAAAVAQVDTNPTAASDGGGQVVNEEKGIMQQDKKIPTTSDDGDENVVVDGSGPQNNHEVSVDSDGNDMVVDEESNDSAGVNRDGKHSTGAGSPTSEVYDSTGNVDSTATGGAVEKRKSTDQAHAVVAELTITDISSDDDSTSPTAKAGLSASERAACTTSSNAAKLEDSYLKDQVTSESAKSSYESAAAGSETVEDACVAEVANTGSPRSVGLSENPATDKIDAEQEVDMIGVLADSKGNMASAVESSKEARHEGASDTDDAVDSHIQLGEVPTTIAGMNRNLTHAVLANVSKNCAAVAEVSTDIPDNISKKRSHGGVSKTSTGNALSPGDKQEGKGKKPYINECASTRMYTKPILAAQESSALSSAVKVAPDVIDLEMVDAGSGMDALKAPSPIDTLDHQKGLAKVKAVKTLGDYWRGNGDVHKPVMIGTGRKSVKTAHSWDNNSSGKHNVRGTKGQQNGVIDLSANDSLGRSDKRNPIDVESDPPGKGTKGNTNITIDGSQNTPGSGKPQIKKRGRGRPRKETYRRDPKEESIEDEEAEVIPVCSECRTSTTCSDVNPNPLDKLLVCTLSGCPNAGHARCLGFSEILARNLYYSTDSWTCMVCKRCVVCEEGDGDNEMLLCDLCDSGTHASCLDPPLKEMPDPNKEWHCVACREQAAGKMKSKSDARRGGKSKKRRKISDIDYSASNTSCDETDDYLAGPSTKAARTIFSRSSSSTAPDHAGSRPTTKHKKDTSLLVKLGGTLINKQAPTSSGANLYRLTGGSDPLGMYRGETKAASDTGKGMCPIAGCDGSGHSTGLYATHKTPSGCPILNPPDTDGQQKPPMKRRLSANEPSHQSNLHRRQGNNTHSLQMVRSSSAIDLSGPERNSTPAIPHPNNASAHKASYWEPFIYPSKLDTRTLITQETVIGDDSAIHPTEADIVNFESARIQAVDLLRSEYSGISYTKKLEAIIFGAYTLKTWYSAPYPEEYARLPRIFLCEFCLGYMKSAVILDRHRQTCDRFCPPGDEIYRKGKMSIFEVDGNRNKIYCQNLCLLSKLFLDHKTLYYDVESFMFYVLTAYDKFGYHLVGYFSKEKDSQMGYNLSCIMTLPHCQRKGYGRMLIDFSYLLSRKEKKLGSPERPLSKLGEISYKAYWSSVMLSYLYDHREASALSVKDLCVGTGFTEHDIVNTLLDLKLLRYQSGKHVLIRDVELLTKIAEKQERFDLENECIVSPQNLSDRWCPYKDSARRYSSSPRKIYS</sequence>
<evidence type="ECO:0000256" key="7">
    <source>
        <dbReference type="ARBA" id="ARBA00022833"/>
    </source>
</evidence>
<dbReference type="Pfam" id="PF01853">
    <property type="entry name" value="MOZ_SAS"/>
    <property type="match status" value="1"/>
</dbReference>
<feature type="region of interest" description="Disordered" evidence="16">
    <location>
        <begin position="165"/>
        <end position="275"/>
    </location>
</feature>
<feature type="domain" description="MYST-type HAT" evidence="18">
    <location>
        <begin position="1099"/>
        <end position="1378"/>
    </location>
</feature>